<accession>A0A328ARV0</accession>
<keyword evidence="3" id="KW-1185">Reference proteome</keyword>
<comment type="caution">
    <text evidence="2">The sequence shown here is derived from an EMBL/GenBank/DDBJ whole genome shotgun (WGS) entry which is preliminary data.</text>
</comment>
<protein>
    <submittedName>
        <fullName evidence="2">Uncharacterized protein</fullName>
    </submittedName>
</protein>
<reference evidence="3" key="1">
    <citation type="submission" date="2018-05" db="EMBL/GenBank/DDBJ databases">
        <authorList>
            <person name="Li X."/>
        </authorList>
    </citation>
    <scope>NUCLEOTIDE SEQUENCE [LARGE SCALE GENOMIC DNA]</scope>
    <source>
        <strain evidence="3">YIM 73061</strain>
    </source>
</reference>
<dbReference type="EMBL" id="QFYR01000001">
    <property type="protein sequence ID" value="RAK57772.1"/>
    <property type="molecule type" value="Genomic_DNA"/>
</dbReference>
<gene>
    <name evidence="2" type="ORF">DJ018_07580</name>
</gene>
<dbReference type="Proteomes" id="UP000249725">
    <property type="component" value="Unassembled WGS sequence"/>
</dbReference>
<evidence type="ECO:0000313" key="2">
    <source>
        <dbReference type="EMBL" id="RAK57772.1"/>
    </source>
</evidence>
<sequence>MAERHGRMLGRLAELGMSLAERLHEDALAAETPKETADAARAFHTASRSVRQSLALEARLHREAQPALHAERERAEKDRAERLQARRRAVYDAGLRLIWTEVEPCEEEEADWTEALRELIDDLAAKPGFADAPLELVMAHLREGLDLQAPAPEAPDDADPDGPDLAEGEPNAPSARADPGWRGNG</sequence>
<dbReference type="AlphaFoldDB" id="A0A328ARV0"/>
<evidence type="ECO:0000256" key="1">
    <source>
        <dbReference type="SAM" id="MobiDB-lite"/>
    </source>
</evidence>
<name>A0A328ARV0_9CAUL</name>
<feature type="compositionally biased region" description="Acidic residues" evidence="1">
    <location>
        <begin position="154"/>
        <end position="167"/>
    </location>
</feature>
<evidence type="ECO:0000313" key="3">
    <source>
        <dbReference type="Proteomes" id="UP000249725"/>
    </source>
</evidence>
<organism evidence="2 3">
    <name type="scientific">Phenylobacterium deserti</name>
    <dbReference type="NCBI Taxonomy" id="1914756"/>
    <lineage>
        <taxon>Bacteria</taxon>
        <taxon>Pseudomonadati</taxon>
        <taxon>Pseudomonadota</taxon>
        <taxon>Alphaproteobacteria</taxon>
        <taxon>Caulobacterales</taxon>
        <taxon>Caulobacteraceae</taxon>
        <taxon>Phenylobacterium</taxon>
    </lineage>
</organism>
<proteinExistence type="predicted"/>
<feature type="region of interest" description="Disordered" evidence="1">
    <location>
        <begin position="145"/>
        <end position="185"/>
    </location>
</feature>